<dbReference type="InterPro" id="IPR023779">
    <property type="entry name" value="Chromodomain_CS"/>
</dbReference>
<dbReference type="SUPFAM" id="SSF52540">
    <property type="entry name" value="P-loop containing nucleoside triphosphate hydrolases"/>
    <property type="match status" value="2"/>
</dbReference>
<feature type="compositionally biased region" description="Polar residues" evidence="20">
    <location>
        <begin position="644"/>
        <end position="659"/>
    </location>
</feature>
<dbReference type="Proteomes" id="UP000887572">
    <property type="component" value="Unplaced"/>
</dbReference>
<dbReference type="InterPro" id="IPR000330">
    <property type="entry name" value="SNF2_N"/>
</dbReference>
<feature type="compositionally biased region" description="Basic and acidic residues" evidence="20">
    <location>
        <begin position="1503"/>
        <end position="1516"/>
    </location>
</feature>
<accession>A0A914IA27</accession>
<dbReference type="Gene3D" id="3.40.50.10810">
    <property type="entry name" value="Tandem AAA-ATPase domain"/>
    <property type="match status" value="2"/>
</dbReference>
<evidence type="ECO:0000256" key="1">
    <source>
        <dbReference type="ARBA" id="ARBA00001182"/>
    </source>
</evidence>
<dbReference type="SMART" id="SM00490">
    <property type="entry name" value="HELICc"/>
    <property type="match status" value="1"/>
</dbReference>
<dbReference type="FunFam" id="2.40.50.40:FF:000014">
    <property type="entry name" value="Chromodomain-helicase-DNA-binding protein 2 isoform 1"/>
    <property type="match status" value="1"/>
</dbReference>
<dbReference type="GO" id="GO:0003682">
    <property type="term" value="F:chromatin binding"/>
    <property type="evidence" value="ECO:0007669"/>
    <property type="project" value="TreeGrafter"/>
</dbReference>
<evidence type="ECO:0000256" key="17">
    <source>
        <dbReference type="ARBA" id="ARBA00023242"/>
    </source>
</evidence>
<dbReference type="InterPro" id="IPR049730">
    <property type="entry name" value="SNF2/RAD54-like_C"/>
</dbReference>
<evidence type="ECO:0000256" key="8">
    <source>
        <dbReference type="ARBA" id="ARBA00022741"/>
    </source>
</evidence>
<organism evidence="26 27">
    <name type="scientific">Globodera rostochiensis</name>
    <name type="common">Golden nematode worm</name>
    <name type="synonym">Heterodera rostochiensis</name>
    <dbReference type="NCBI Taxonomy" id="31243"/>
    <lineage>
        <taxon>Eukaryota</taxon>
        <taxon>Metazoa</taxon>
        <taxon>Ecdysozoa</taxon>
        <taxon>Nematoda</taxon>
        <taxon>Chromadorea</taxon>
        <taxon>Rhabditida</taxon>
        <taxon>Tylenchina</taxon>
        <taxon>Tylenchomorpha</taxon>
        <taxon>Tylenchoidea</taxon>
        <taxon>Heteroderidae</taxon>
        <taxon>Heteroderinae</taxon>
        <taxon>Globodera</taxon>
    </lineage>
</organism>
<feature type="chain" id="PRO_5036779258" description="protein disulfide-isomerase" evidence="21">
    <location>
        <begin position="24"/>
        <end position="1716"/>
    </location>
</feature>
<name>A0A914IA27_GLORO</name>
<dbReference type="Pfam" id="PF13848">
    <property type="entry name" value="Thioredoxin_6"/>
    <property type="match status" value="1"/>
</dbReference>
<dbReference type="GO" id="GO:0140658">
    <property type="term" value="F:ATP-dependent chromatin remodeler activity"/>
    <property type="evidence" value="ECO:0007669"/>
    <property type="project" value="TreeGrafter"/>
</dbReference>
<evidence type="ECO:0000256" key="2">
    <source>
        <dbReference type="ARBA" id="ARBA00004123"/>
    </source>
</evidence>
<feature type="region of interest" description="Disordered" evidence="20">
    <location>
        <begin position="1660"/>
        <end position="1679"/>
    </location>
</feature>
<dbReference type="GO" id="GO:0042393">
    <property type="term" value="F:histone binding"/>
    <property type="evidence" value="ECO:0007669"/>
    <property type="project" value="TreeGrafter"/>
</dbReference>
<evidence type="ECO:0000256" key="7">
    <source>
        <dbReference type="ARBA" id="ARBA00022737"/>
    </source>
</evidence>
<keyword evidence="26" id="KW-1185">Reference proteome</keyword>
<dbReference type="FunFam" id="3.40.30.10:FF:000077">
    <property type="entry name" value="Protein disulfide-isomerase"/>
    <property type="match status" value="1"/>
</dbReference>
<evidence type="ECO:0000256" key="4">
    <source>
        <dbReference type="ARBA" id="ARBA00006347"/>
    </source>
</evidence>
<dbReference type="InterPro" id="IPR005788">
    <property type="entry name" value="PDI_thioredoxin-like_dom"/>
</dbReference>
<evidence type="ECO:0000256" key="13">
    <source>
        <dbReference type="ARBA" id="ARBA00023125"/>
    </source>
</evidence>
<dbReference type="InterPro" id="IPR001650">
    <property type="entry name" value="Helicase_C-like"/>
</dbReference>
<dbReference type="NCBIfam" id="TIGR01126">
    <property type="entry name" value="pdi_dom"/>
    <property type="match status" value="1"/>
</dbReference>
<dbReference type="PROSITE" id="PS51352">
    <property type="entry name" value="THIOREDOXIN_2"/>
    <property type="match status" value="2"/>
</dbReference>
<dbReference type="PANTHER" id="PTHR45623">
    <property type="entry name" value="CHROMODOMAIN-HELICASE-DNA-BINDING PROTEIN 3-RELATED-RELATED"/>
    <property type="match status" value="1"/>
</dbReference>
<dbReference type="GO" id="GO:0005634">
    <property type="term" value="C:nucleus"/>
    <property type="evidence" value="ECO:0007669"/>
    <property type="project" value="UniProtKB-SubCell"/>
</dbReference>
<evidence type="ECO:0000256" key="15">
    <source>
        <dbReference type="ARBA" id="ARBA00023163"/>
    </source>
</evidence>
<keyword evidence="12" id="KW-0805">Transcription regulation</keyword>
<feature type="compositionally biased region" description="Acidic residues" evidence="20">
    <location>
        <begin position="557"/>
        <end position="570"/>
    </location>
</feature>
<dbReference type="InterPro" id="IPR038718">
    <property type="entry name" value="SNF2-like_sf"/>
</dbReference>
<dbReference type="CDD" id="cd02995">
    <property type="entry name" value="PDI_a_PDI_a'_C"/>
    <property type="match status" value="1"/>
</dbReference>
<dbReference type="FunFam" id="3.40.30.10:FF:000017">
    <property type="entry name" value="Protein disulfide-isomerase A4"/>
    <property type="match status" value="1"/>
</dbReference>
<dbReference type="InterPro" id="IPR014001">
    <property type="entry name" value="Helicase_ATP-bd"/>
</dbReference>
<evidence type="ECO:0000259" key="22">
    <source>
        <dbReference type="PROSITE" id="PS50013"/>
    </source>
</evidence>
<evidence type="ECO:0000256" key="16">
    <source>
        <dbReference type="ARBA" id="ARBA00023235"/>
    </source>
</evidence>
<feature type="domain" description="Thioredoxin" evidence="25">
    <location>
        <begin position="12"/>
        <end position="132"/>
    </location>
</feature>
<feature type="domain" description="Helicase ATP-binding" evidence="23">
    <location>
        <begin position="890"/>
        <end position="1033"/>
    </location>
</feature>
<dbReference type="Pfam" id="PF00385">
    <property type="entry name" value="Chromo"/>
    <property type="match status" value="2"/>
</dbReference>
<feature type="compositionally biased region" description="Basic residues" evidence="20">
    <location>
        <begin position="1485"/>
        <end position="1502"/>
    </location>
</feature>
<keyword evidence="8" id="KW-0547">Nucleotide-binding</keyword>
<dbReference type="PRINTS" id="PR00421">
    <property type="entry name" value="THIOREDOXIN"/>
</dbReference>
<dbReference type="InterPro" id="IPR027417">
    <property type="entry name" value="P-loop_NTPase"/>
</dbReference>
<dbReference type="CDD" id="cd02961">
    <property type="entry name" value="PDI_a_family"/>
    <property type="match status" value="1"/>
</dbReference>
<dbReference type="InterPro" id="IPR023780">
    <property type="entry name" value="Chromo_domain"/>
</dbReference>
<dbReference type="Gene3D" id="3.40.50.300">
    <property type="entry name" value="P-loop containing nucleotide triphosphate hydrolases"/>
    <property type="match status" value="1"/>
</dbReference>
<evidence type="ECO:0000256" key="5">
    <source>
        <dbReference type="ARBA" id="ARBA00012723"/>
    </source>
</evidence>
<evidence type="ECO:0000256" key="18">
    <source>
        <dbReference type="ARBA" id="ARBA00023284"/>
    </source>
</evidence>
<dbReference type="PROSITE" id="PS00598">
    <property type="entry name" value="CHROMO_1"/>
    <property type="match status" value="2"/>
</dbReference>
<evidence type="ECO:0000313" key="27">
    <source>
        <dbReference type="WBParaSite" id="Gr19_v10_g8689.t2"/>
    </source>
</evidence>
<dbReference type="InterPro" id="IPR041868">
    <property type="entry name" value="PDIA3_PDI_b"/>
</dbReference>
<dbReference type="InterPro" id="IPR000953">
    <property type="entry name" value="Chromo/chromo_shadow_dom"/>
</dbReference>
<dbReference type="GO" id="GO:0003677">
    <property type="term" value="F:DNA binding"/>
    <property type="evidence" value="ECO:0007669"/>
    <property type="project" value="UniProtKB-KW"/>
</dbReference>
<evidence type="ECO:0000256" key="9">
    <source>
        <dbReference type="ARBA" id="ARBA00022801"/>
    </source>
</evidence>
<dbReference type="GO" id="GO:0034728">
    <property type="term" value="P:nucleosome organization"/>
    <property type="evidence" value="ECO:0007669"/>
    <property type="project" value="TreeGrafter"/>
</dbReference>
<protein>
    <recommendedName>
        <fullName evidence="5">protein disulfide-isomerase</fullName>
        <ecNumber evidence="5">5.3.4.1</ecNumber>
    </recommendedName>
</protein>
<evidence type="ECO:0000256" key="3">
    <source>
        <dbReference type="ARBA" id="ARBA00004319"/>
    </source>
</evidence>
<dbReference type="FunFam" id="3.40.50.300:FF:000130">
    <property type="entry name" value="Chromodomain-helicase-DNA-binding protein 2 isoform 1"/>
    <property type="match status" value="1"/>
</dbReference>
<dbReference type="InterPro" id="IPR016197">
    <property type="entry name" value="Chromo-like_dom_sf"/>
</dbReference>
<keyword evidence="6 21" id="KW-0732">Signal</keyword>
<keyword evidence="17" id="KW-0539">Nucleus</keyword>
<keyword evidence="16" id="KW-0413">Isomerase</keyword>
<feature type="domain" description="Chromo" evidence="22">
    <location>
        <begin position="692"/>
        <end position="755"/>
    </location>
</feature>
<feature type="compositionally biased region" description="Low complexity" evidence="20">
    <location>
        <begin position="571"/>
        <end position="580"/>
    </location>
</feature>
<dbReference type="InterPro" id="IPR036249">
    <property type="entry name" value="Thioredoxin-like_sf"/>
</dbReference>
<dbReference type="InterPro" id="IPR013766">
    <property type="entry name" value="Thioredoxin_domain"/>
</dbReference>
<evidence type="ECO:0000313" key="26">
    <source>
        <dbReference type="Proteomes" id="UP000887572"/>
    </source>
</evidence>
<keyword evidence="18" id="KW-0676">Redox-active center</keyword>
<evidence type="ECO:0000256" key="6">
    <source>
        <dbReference type="ARBA" id="ARBA00022729"/>
    </source>
</evidence>
<dbReference type="SUPFAM" id="SSF52833">
    <property type="entry name" value="Thioredoxin-like"/>
    <property type="match status" value="3"/>
</dbReference>
<feature type="compositionally biased region" description="Basic and acidic residues" evidence="20">
    <location>
        <begin position="540"/>
        <end position="556"/>
    </location>
</feature>
<feature type="region of interest" description="Disordered" evidence="20">
    <location>
        <begin position="672"/>
        <end position="695"/>
    </location>
</feature>
<comment type="subcellular location">
    <subcellularLocation>
        <location evidence="3">Endoplasmic reticulum lumen</location>
    </subcellularLocation>
    <subcellularLocation>
        <location evidence="2">Nucleus</location>
    </subcellularLocation>
</comment>
<evidence type="ECO:0000259" key="25">
    <source>
        <dbReference type="PROSITE" id="PS51352"/>
    </source>
</evidence>
<dbReference type="GO" id="GO:0016887">
    <property type="term" value="F:ATP hydrolysis activity"/>
    <property type="evidence" value="ECO:0007669"/>
    <property type="project" value="TreeGrafter"/>
</dbReference>
<comment type="similarity">
    <text evidence="4 19">Belongs to the protein disulfide isomerase family.</text>
</comment>
<dbReference type="SMART" id="SM00298">
    <property type="entry name" value="CHROMO"/>
    <property type="match status" value="2"/>
</dbReference>
<feature type="region of interest" description="Disordered" evidence="20">
    <location>
        <begin position="1453"/>
        <end position="1562"/>
    </location>
</feature>
<dbReference type="WBParaSite" id="Gr19_v10_g8689.t2">
    <property type="protein sequence ID" value="Gr19_v10_g8689.t2"/>
    <property type="gene ID" value="Gr19_v10_g8689"/>
</dbReference>
<dbReference type="PROSITE" id="PS51192">
    <property type="entry name" value="HELICASE_ATP_BIND_1"/>
    <property type="match status" value="1"/>
</dbReference>
<keyword evidence="11" id="KW-0067">ATP-binding</keyword>
<dbReference type="InterPro" id="IPR017937">
    <property type="entry name" value="Thioredoxin_CS"/>
</dbReference>
<evidence type="ECO:0000256" key="20">
    <source>
        <dbReference type="SAM" id="MobiDB-lite"/>
    </source>
</evidence>
<evidence type="ECO:0000259" key="24">
    <source>
        <dbReference type="PROSITE" id="PS51194"/>
    </source>
</evidence>
<dbReference type="SMART" id="SM00487">
    <property type="entry name" value="DEXDc"/>
    <property type="match status" value="1"/>
</dbReference>
<comment type="catalytic activity">
    <reaction evidence="1">
        <text>Catalyzes the rearrangement of -S-S- bonds in proteins.</text>
        <dbReference type="EC" id="5.3.4.1"/>
    </reaction>
</comment>
<feature type="region of interest" description="Disordered" evidence="20">
    <location>
        <begin position="534"/>
        <end position="659"/>
    </location>
</feature>
<proteinExistence type="inferred from homology"/>
<dbReference type="PROSITE" id="PS51194">
    <property type="entry name" value="HELICASE_CTER"/>
    <property type="match status" value="1"/>
</dbReference>
<keyword evidence="10" id="KW-0256">Endoplasmic reticulum</keyword>
<evidence type="ECO:0000256" key="14">
    <source>
        <dbReference type="ARBA" id="ARBA00023157"/>
    </source>
</evidence>
<evidence type="ECO:0000259" key="23">
    <source>
        <dbReference type="PROSITE" id="PS51192"/>
    </source>
</evidence>
<reference evidence="27" key="1">
    <citation type="submission" date="2022-11" db="UniProtKB">
        <authorList>
            <consortium name="WormBaseParasite"/>
        </authorList>
    </citation>
    <scope>IDENTIFICATION</scope>
</reference>
<keyword evidence="9" id="KW-0378">Hydrolase</keyword>
<feature type="signal peptide" evidence="21">
    <location>
        <begin position="1"/>
        <end position="23"/>
    </location>
</feature>
<feature type="domain" description="Chromo" evidence="22">
    <location>
        <begin position="780"/>
        <end position="848"/>
    </location>
</feature>
<dbReference type="EC" id="5.3.4.1" evidence="5"/>
<dbReference type="GO" id="GO:0005524">
    <property type="term" value="F:ATP binding"/>
    <property type="evidence" value="ECO:0007669"/>
    <property type="project" value="UniProtKB-KW"/>
</dbReference>
<dbReference type="CDD" id="cd18793">
    <property type="entry name" value="SF2_C_SNF"/>
    <property type="match status" value="1"/>
</dbReference>
<dbReference type="Gene3D" id="2.40.50.40">
    <property type="match status" value="2"/>
</dbReference>
<evidence type="ECO:0000256" key="12">
    <source>
        <dbReference type="ARBA" id="ARBA00023015"/>
    </source>
</evidence>
<dbReference type="GO" id="GO:0005788">
    <property type="term" value="C:endoplasmic reticulum lumen"/>
    <property type="evidence" value="ECO:0007669"/>
    <property type="project" value="UniProtKB-SubCell"/>
</dbReference>
<dbReference type="Pfam" id="PF00176">
    <property type="entry name" value="SNF2-rel_dom"/>
    <property type="match status" value="1"/>
</dbReference>
<dbReference type="CDD" id="cd03069">
    <property type="entry name" value="PDI_b_ERp57"/>
    <property type="match status" value="1"/>
</dbReference>
<keyword evidence="15" id="KW-0804">Transcription</keyword>
<dbReference type="SUPFAM" id="SSF54160">
    <property type="entry name" value="Chromo domain-like"/>
    <property type="match status" value="2"/>
</dbReference>
<evidence type="ECO:0000256" key="10">
    <source>
        <dbReference type="ARBA" id="ARBA00022824"/>
    </source>
</evidence>
<evidence type="ECO:0000256" key="11">
    <source>
        <dbReference type="ARBA" id="ARBA00022840"/>
    </source>
</evidence>
<dbReference type="PANTHER" id="PTHR45623:SF14">
    <property type="entry name" value="CHROMODOMAIN-HELICASE-DNA-BINDING PROTEIN 1"/>
    <property type="match status" value="1"/>
</dbReference>
<evidence type="ECO:0000256" key="21">
    <source>
        <dbReference type="SAM" id="SignalP"/>
    </source>
</evidence>
<feature type="domain" description="Helicase C-terminal" evidence="24">
    <location>
        <begin position="1161"/>
        <end position="1312"/>
    </location>
</feature>
<keyword evidence="13" id="KW-0238">DNA-binding</keyword>
<sequence length="1716" mass="196422">MSSGVLSIPILFLLSQVLPTVFLSDVLEYTDANFDSEIVQHDIALAEFYAPWCGHCKKLAPEYEKAATKLKGNDPPIALIKVDCTADKETCDKFGVSGFPTLKIFRKGHVASEYDGPRDADGIVKYLRGQAGPSSKELKGISDFNKFVESDDVSVIGLFDGESKLKDSFQKVADTERDRFRFAHSSNADLLKKTGFSDDIVVYVPKKLHNKFEPNEFHYDGNYDTDKIKNFLLHETNAPVGSNYWRNRVLKVAQDYKRKVYFAISDKEEFAQEVEQHGLADRKESDKPLVAALTPEGKYPMNKEFSIENLKQFVEDLQSGKLEPYFKSEPVPTEQGDLKVLVAKNYKELVVDADKDALIEFYAPWCGHCKALAPKFEELATKLADEDVMVAKFDATANDVPPQFEVRGFPTIFWGVVRAMSVMGRRRRRQRRPRSSDLGDRITCTYVRALLSFMACSACRNDDRLDEFGVHVVVVCRPLNGWLELAIREIILICPPSALLRFEVVFAGVNFRDFRLESVAVLFWSDGSDTKFRSMASPEMKSDEDSSFVEDGKVASDEEEEEEEEDDENEQQSSSSSSTDEGYKYQHKQKKKTVEKLAQNSKRKSRKLEEINYRESSISDREDEGEDGEDSSRRIDEDDSNSNPVAESSSAAYGLQQPPQSDTIERVLRHRDGVPGATGSGTTWYNVQDKGDPNERVSEIESDKLERQYLIKWLGWSHLHNTWESDTSLKAADVKGLKKVDNYSKREADVEIWRQRADKEYIELYNCELGMNDELIEQYKQVERVIGVQASQDKIGDNGEAATEYLIKWNGLPYSECTWEDEGLIRREFEHKIKECEVRQQSDTRPLKSYSAYKRRPRFQKLEDMPDFLRPTVSDLELRDYQLEGLNWLLNAWSKHNSSILADEMGLGKTIQTISFLSSLFHLHEMYGPFLVVVPLSTLPAWQNEFALWGSKLNTVTYMGDVNSREQIRNHELNVFGQAKLCKANVVITTYEICLKDKTLLSFHTNHRLLVTGTPLQNSLRELWALLSFIMPEKFNDWYEFERAHQDRDHKGISALHRKLEPFLLRRMKKDVEKSLPAKVEQILRVDMTVQQKQFYKLVLTRNYEELSKGVKGSINGFVNIMMELKKSCNHCCLVRQYDQIEEEPQARLQQLLKSSGKLILLDKLLCRLRETGHRVLIFSQMVMMLDILEEYMRLRRFLTQRLDGSMRSDLRKQALDHFNAPGSTDFCFLLSTRAGGLGINLATADTVIIYDSDWNPQNDLQAMSRAHRIGQKNQVNIYRLVTKGSVEEEIVERAKQKLVLDHLVIQRMDTTGKTVLSKNAINRIPFDKTELTAILKFGAAELFREEGGESQDLELDIDEILNRAETRECENTGTANELLNSFKYANFTIDEEKDLAVISQLDDSGMGENSPRMGADTPNNCVNNLAKDWDEIIPRQEIERLKEIEQAKSGAGDLLLPRNRPSQSNVGYGGFTDESSDDLDSDGRRKRRKKTGGKRGRPSKKARVDGKMENSEESKTRRKKKRREDGERKPRNLKEKSGERGKGENGTEPTVKNHEKKTRKANPFERACSFIVNKRKPHLKYMKKLVKQGDPISAGAIKYLVKLGNYITRHVVILIQTKEPVTVQKQWHNYLWIFLSQFLKTHHDPAMLLSTYQTHAKKHHHENTVAKKPDVQQGGATDDATRNLARKPHHFIILNSRPTLCSMNSVRTAIQFGHS</sequence>
<dbReference type="GO" id="GO:0003756">
    <property type="term" value="F:protein disulfide isomerase activity"/>
    <property type="evidence" value="ECO:0007669"/>
    <property type="project" value="UniProtKB-EC"/>
</dbReference>
<keyword evidence="14" id="KW-1015">Disulfide bond</keyword>
<evidence type="ECO:0000256" key="19">
    <source>
        <dbReference type="RuleBase" id="RU004208"/>
    </source>
</evidence>
<keyword evidence="7" id="KW-0677">Repeat</keyword>
<dbReference type="CDD" id="cd18666">
    <property type="entry name" value="CD1_tandem_CHD1-2_like"/>
    <property type="match status" value="1"/>
</dbReference>
<dbReference type="GO" id="GO:0000785">
    <property type="term" value="C:chromatin"/>
    <property type="evidence" value="ECO:0007669"/>
    <property type="project" value="TreeGrafter"/>
</dbReference>
<feature type="compositionally biased region" description="Basic and acidic residues" evidence="20">
    <location>
        <begin position="607"/>
        <end position="620"/>
    </location>
</feature>
<feature type="domain" description="Thioredoxin" evidence="25">
    <location>
        <begin position="317"/>
        <end position="452"/>
    </location>
</feature>
<feature type="compositionally biased region" description="Basic and acidic residues" evidence="20">
    <location>
        <begin position="1524"/>
        <end position="1546"/>
    </location>
</feature>
<dbReference type="Pfam" id="PF00085">
    <property type="entry name" value="Thioredoxin"/>
    <property type="match status" value="2"/>
</dbReference>
<dbReference type="PROSITE" id="PS50013">
    <property type="entry name" value="CHROMO_2"/>
    <property type="match status" value="2"/>
</dbReference>
<dbReference type="Gene3D" id="3.40.30.10">
    <property type="entry name" value="Glutaredoxin"/>
    <property type="match status" value="4"/>
</dbReference>
<dbReference type="PROSITE" id="PS00194">
    <property type="entry name" value="THIOREDOXIN_1"/>
    <property type="match status" value="2"/>
</dbReference>
<dbReference type="Pfam" id="PF00271">
    <property type="entry name" value="Helicase_C"/>
    <property type="match status" value="1"/>
</dbReference>